<dbReference type="InterPro" id="IPR002035">
    <property type="entry name" value="VWF_A"/>
</dbReference>
<keyword evidence="1" id="KW-0472">Membrane</keyword>
<feature type="transmembrane region" description="Helical" evidence="1">
    <location>
        <begin position="21"/>
        <end position="42"/>
    </location>
</feature>
<dbReference type="Gene3D" id="3.40.50.410">
    <property type="entry name" value="von Willebrand factor, type A domain"/>
    <property type="match status" value="1"/>
</dbReference>
<dbReference type="AlphaFoldDB" id="A0A6I7HL37"/>
<dbReference type="Proteomes" id="UP000252582">
    <property type="component" value="Unassembled WGS sequence"/>
</dbReference>
<keyword evidence="1" id="KW-1133">Transmembrane helix</keyword>
<feature type="domain" description="VWFA" evidence="2">
    <location>
        <begin position="176"/>
        <end position="384"/>
    </location>
</feature>
<dbReference type="Pfam" id="PF13400">
    <property type="entry name" value="Tad"/>
    <property type="match status" value="1"/>
</dbReference>
<name>A0A6I7HL37_9HYPH</name>
<dbReference type="SUPFAM" id="SSF53300">
    <property type="entry name" value="vWA-like"/>
    <property type="match status" value="1"/>
</dbReference>
<sequence length="397" mass="42270">MMIGLGENERTFLRFLKDRSGNFGVMTALLLPVSLAAAGVAMDLTKLVQVKSALQDAADSAALAAAAAMSGKGLTDAEAIALAKKFIAAQSANSIAPSADELGLTEEEMQAKLEEAAVGTVERTPNGSGEIYDVTVNSYYDVPMTPLTRLLGYETVRVSVTSSAQSATANTKNPLSMYMVLDRSGSMAWDTSETYDTTCYTRYGWAYSCTKYYTKIEALKLAVKDLANQLDTADPDAKYVRTAAVSYNSSMQTPTSFAWGTTSVVKYVDALTATGGTDSSSAVATAYKALAGSTENTAHQKMNGETSPSKFIVFMTDGDNNYTSADTATKKTCDSAKTAGIEIYTIAFMAPERGQALLQYCATDTSHYFDAQNAADLVAAFKEIGEKATESMTRLTN</sequence>
<dbReference type="CDD" id="cd00198">
    <property type="entry name" value="vWFA"/>
    <property type="match status" value="1"/>
</dbReference>
<dbReference type="InterPro" id="IPR036465">
    <property type="entry name" value="vWFA_dom_sf"/>
</dbReference>
<evidence type="ECO:0000256" key="1">
    <source>
        <dbReference type="SAM" id="Phobius"/>
    </source>
</evidence>
<evidence type="ECO:0000313" key="3">
    <source>
        <dbReference type="EMBL" id="RCW21996.1"/>
    </source>
</evidence>
<gene>
    <name evidence="3" type="ORF">DFR48_109109</name>
</gene>
<accession>A0A6I7HL37</accession>
<comment type="caution">
    <text evidence="3">The sequence shown here is derived from an EMBL/GenBank/DDBJ whole genome shotgun (WGS) entry which is preliminary data.</text>
</comment>
<dbReference type="EMBL" id="QPIX01000009">
    <property type="protein sequence ID" value="RCW21996.1"/>
    <property type="molecule type" value="Genomic_DNA"/>
</dbReference>
<dbReference type="PROSITE" id="PS50234">
    <property type="entry name" value="VWFA"/>
    <property type="match status" value="1"/>
</dbReference>
<reference evidence="3 4" key="1">
    <citation type="submission" date="2018-07" db="EMBL/GenBank/DDBJ databases">
        <title>Genomic Encyclopedia of Type Strains, Phase IV (KMG-IV): sequencing the most valuable type-strain genomes for metagenomic binning, comparative biology and taxonomic classification.</title>
        <authorList>
            <person name="Goeker M."/>
        </authorList>
    </citation>
    <scope>NUCLEOTIDE SEQUENCE [LARGE SCALE GENOMIC DNA]</scope>
    <source>
        <strain evidence="3 4">DSM 25528</strain>
    </source>
</reference>
<dbReference type="SMART" id="SM00327">
    <property type="entry name" value="VWA"/>
    <property type="match status" value="1"/>
</dbReference>
<keyword evidence="4" id="KW-1185">Reference proteome</keyword>
<keyword evidence="1" id="KW-0812">Transmembrane</keyword>
<protein>
    <submittedName>
        <fullName evidence="3">Flp pilus assembly protein TadG</fullName>
    </submittedName>
</protein>
<proteinExistence type="predicted"/>
<evidence type="ECO:0000313" key="4">
    <source>
        <dbReference type="Proteomes" id="UP000252582"/>
    </source>
</evidence>
<dbReference type="InterPro" id="IPR028087">
    <property type="entry name" value="Tad_N"/>
</dbReference>
<organism evidence="3 4">
    <name type="scientific">Ciceribacter lividus</name>
    <dbReference type="NCBI Taxonomy" id="1197950"/>
    <lineage>
        <taxon>Bacteria</taxon>
        <taxon>Pseudomonadati</taxon>
        <taxon>Pseudomonadota</taxon>
        <taxon>Alphaproteobacteria</taxon>
        <taxon>Hyphomicrobiales</taxon>
        <taxon>Rhizobiaceae</taxon>
        <taxon>Ciceribacter</taxon>
    </lineage>
</organism>
<dbReference type="Pfam" id="PF00092">
    <property type="entry name" value="VWA"/>
    <property type="match status" value="1"/>
</dbReference>
<evidence type="ECO:0000259" key="2">
    <source>
        <dbReference type="PROSITE" id="PS50234"/>
    </source>
</evidence>